<dbReference type="EMBL" id="JAUBDI010000001">
    <property type="protein sequence ID" value="MDW0111889.1"/>
    <property type="molecule type" value="Genomic_DNA"/>
</dbReference>
<evidence type="ECO:0000313" key="2">
    <source>
        <dbReference type="EMBL" id="MDW0111889.1"/>
    </source>
</evidence>
<proteinExistence type="predicted"/>
<keyword evidence="2" id="KW-0808">Transferase</keyword>
<evidence type="ECO:0000259" key="1">
    <source>
        <dbReference type="Pfam" id="PF23648"/>
    </source>
</evidence>
<dbReference type="Proteomes" id="UP001282284">
    <property type="component" value="Unassembled WGS sequence"/>
</dbReference>
<gene>
    <name evidence="2" type="ORF">QT711_01735</name>
</gene>
<dbReference type="GO" id="GO:0016301">
    <property type="term" value="F:kinase activity"/>
    <property type="evidence" value="ECO:0007669"/>
    <property type="project" value="UniProtKB-KW"/>
</dbReference>
<sequence length="130" mass="15113">MYQQRFIELGEGFGDVYELFELMKTNKDRLHRAFIFSSTIQDKQMISLAAAFTPASDSKFMPIYICREGIQQTEMKKSKRTILFEELGEQLGHPPIFIDMKHSSEFADTQLFFQYITGILRLNHLLPPLG</sequence>
<name>A0ABU4G4J0_9BACL</name>
<keyword evidence="3" id="KW-1185">Reference proteome</keyword>
<reference evidence="2 3" key="1">
    <citation type="submission" date="2023-06" db="EMBL/GenBank/DDBJ databases">
        <title>Sporosarcina sp. nov., isolated from Korean traditional fermented seafood 'Jeotgal'.</title>
        <authorList>
            <person name="Yang A.I."/>
            <person name="Shin N.-R."/>
        </authorList>
    </citation>
    <scope>NUCLEOTIDE SEQUENCE [LARGE SCALE GENOMIC DNA]</scope>
    <source>
        <strain evidence="2 3">KCTC13119</strain>
    </source>
</reference>
<feature type="domain" description="DUF7147" evidence="1">
    <location>
        <begin position="3"/>
        <end position="126"/>
    </location>
</feature>
<dbReference type="InterPro" id="IPR055571">
    <property type="entry name" value="DUF7147"/>
</dbReference>
<comment type="caution">
    <text evidence="2">The sequence shown here is derived from an EMBL/GenBank/DDBJ whole genome shotgun (WGS) entry which is preliminary data.</text>
</comment>
<evidence type="ECO:0000313" key="3">
    <source>
        <dbReference type="Proteomes" id="UP001282284"/>
    </source>
</evidence>
<protein>
    <submittedName>
        <fullName evidence="2">Methylthioribose kinase</fullName>
    </submittedName>
</protein>
<keyword evidence="2" id="KW-0418">Kinase</keyword>
<accession>A0ABU4G4J0</accession>
<dbReference type="RefSeq" id="WP_317941760.1">
    <property type="nucleotide sequence ID" value="NZ_JAUBDI010000001.1"/>
</dbReference>
<dbReference type="Pfam" id="PF23648">
    <property type="entry name" value="DUF7147"/>
    <property type="match status" value="1"/>
</dbReference>
<organism evidence="2 3">
    <name type="scientific">Sporosarcina saromensis</name>
    <dbReference type="NCBI Taxonomy" id="359365"/>
    <lineage>
        <taxon>Bacteria</taxon>
        <taxon>Bacillati</taxon>
        <taxon>Bacillota</taxon>
        <taxon>Bacilli</taxon>
        <taxon>Bacillales</taxon>
        <taxon>Caryophanaceae</taxon>
        <taxon>Sporosarcina</taxon>
    </lineage>
</organism>